<feature type="transmembrane region" description="Helical" evidence="6">
    <location>
        <begin position="118"/>
        <end position="149"/>
    </location>
</feature>
<keyword evidence="2 6" id="KW-0812">Transmembrane</keyword>
<feature type="transmembrane region" description="Helical" evidence="6">
    <location>
        <begin position="237"/>
        <end position="257"/>
    </location>
</feature>
<feature type="transmembrane region" description="Helical" evidence="6">
    <location>
        <begin position="40"/>
        <end position="61"/>
    </location>
</feature>
<keyword evidence="4 6" id="KW-0472">Membrane</keyword>
<feature type="transmembrane region" description="Helical" evidence="6">
    <location>
        <begin position="169"/>
        <end position="187"/>
    </location>
</feature>
<evidence type="ECO:0000313" key="7">
    <source>
        <dbReference type="EMBL" id="KIU28004.1"/>
    </source>
</evidence>
<comment type="subcellular location">
    <subcellularLocation>
        <location evidence="1">Membrane</location>
        <topology evidence="1">Multi-pass membrane protein</topology>
    </subcellularLocation>
</comment>
<proteinExistence type="predicted"/>
<dbReference type="AlphaFoldDB" id="A0A0D1KUE3"/>
<dbReference type="GO" id="GO:0005886">
    <property type="term" value="C:plasma membrane"/>
    <property type="evidence" value="ECO:0007669"/>
    <property type="project" value="TreeGrafter"/>
</dbReference>
<dbReference type="InterPro" id="IPR023271">
    <property type="entry name" value="Aquaporin-like"/>
</dbReference>
<organism evidence="7 8">
    <name type="scientific">Sphingomonas melonis</name>
    <dbReference type="NCBI Taxonomy" id="152682"/>
    <lineage>
        <taxon>Bacteria</taxon>
        <taxon>Pseudomonadati</taxon>
        <taxon>Pseudomonadota</taxon>
        <taxon>Alphaproteobacteria</taxon>
        <taxon>Sphingomonadales</taxon>
        <taxon>Sphingomonadaceae</taxon>
        <taxon>Sphingomonas</taxon>
    </lineage>
</organism>
<keyword evidence="3 6" id="KW-1133">Transmembrane helix</keyword>
<evidence type="ECO:0000256" key="3">
    <source>
        <dbReference type="ARBA" id="ARBA00022989"/>
    </source>
</evidence>
<evidence type="ECO:0000256" key="4">
    <source>
        <dbReference type="ARBA" id="ARBA00023136"/>
    </source>
</evidence>
<accession>A0A0D1KUE3</accession>
<dbReference type="Gene3D" id="1.20.1080.10">
    <property type="entry name" value="Glycerol uptake facilitator protein"/>
    <property type="match status" value="1"/>
</dbReference>
<dbReference type="PANTHER" id="PTHR30520">
    <property type="entry name" value="FORMATE TRANSPORTER-RELATED"/>
    <property type="match status" value="1"/>
</dbReference>
<evidence type="ECO:0000256" key="6">
    <source>
        <dbReference type="SAM" id="Phobius"/>
    </source>
</evidence>
<feature type="compositionally biased region" description="Basic and acidic residues" evidence="5">
    <location>
        <begin position="13"/>
        <end position="27"/>
    </location>
</feature>
<dbReference type="PANTHER" id="PTHR30520:SF2">
    <property type="entry name" value="INNER MEMBRANE PROTEIN YFDC"/>
    <property type="match status" value="1"/>
</dbReference>
<gene>
    <name evidence="7" type="ORF">SR41_09260</name>
</gene>
<dbReference type="PATRIC" id="fig|1549858.7.peg.2491"/>
<dbReference type="Proteomes" id="UP000033203">
    <property type="component" value="Unassembled WGS sequence"/>
</dbReference>
<evidence type="ECO:0000256" key="2">
    <source>
        <dbReference type="ARBA" id="ARBA00022692"/>
    </source>
</evidence>
<protein>
    <submittedName>
        <fullName evidence="7">Formate transporter</fullName>
    </submittedName>
</protein>
<feature type="transmembrane region" description="Helical" evidence="6">
    <location>
        <begin position="199"/>
        <end position="225"/>
    </location>
</feature>
<dbReference type="InterPro" id="IPR000292">
    <property type="entry name" value="For/NO2_transpt"/>
</dbReference>
<dbReference type="Pfam" id="PF01226">
    <property type="entry name" value="Form_Nir_trans"/>
    <property type="match status" value="1"/>
</dbReference>
<evidence type="ECO:0000256" key="1">
    <source>
        <dbReference type="ARBA" id="ARBA00004141"/>
    </source>
</evidence>
<evidence type="ECO:0000256" key="5">
    <source>
        <dbReference type="SAM" id="MobiDB-lite"/>
    </source>
</evidence>
<sequence>MDAPSDTSDDDDLKAADAKDLHRTVREEGEEELRRPIRSLFFSGLAAGIAITVSMLAEAALHAALPAMPWRELIVGLGYPVGFIVVILGRMQLFTESTITAMLPLVTRPSRWALVRTLRLWGIVLAANLCGTAIAAFAIASGALGNAAIHDAALSISQGITELSPGRTFVNAVPAGFLIAVLAWALPNAREQSVTVIGIFTYVLAIGSFSHSIVGSAEAFLLWFAGQTGAWQTLGGLIAPAVLGNLFGGAGIFALLAHAQVRGEMPQGDNR</sequence>
<feature type="region of interest" description="Disordered" evidence="5">
    <location>
        <begin position="1"/>
        <end position="27"/>
    </location>
</feature>
<reference evidence="7 8" key="1">
    <citation type="submission" date="2015-01" db="EMBL/GenBank/DDBJ databases">
        <title>Genome of Sphingomonas taxi strain 30a.</title>
        <authorList>
            <person name="Eevers N."/>
            <person name="Van Hamme J."/>
            <person name="Bottos E."/>
            <person name="Weyens N."/>
            <person name="Vangronsveld J."/>
        </authorList>
    </citation>
    <scope>NUCLEOTIDE SEQUENCE [LARGE SCALE GENOMIC DNA]</scope>
    <source>
        <strain evidence="7 8">30a</strain>
    </source>
</reference>
<comment type="caution">
    <text evidence="7">The sequence shown here is derived from an EMBL/GenBank/DDBJ whole genome shotgun (WGS) entry which is preliminary data.</text>
</comment>
<name>A0A0D1KUE3_9SPHN</name>
<evidence type="ECO:0000313" key="8">
    <source>
        <dbReference type="Proteomes" id="UP000033203"/>
    </source>
</evidence>
<dbReference type="EMBL" id="JXTP01000036">
    <property type="protein sequence ID" value="KIU28004.1"/>
    <property type="molecule type" value="Genomic_DNA"/>
</dbReference>
<dbReference type="GO" id="GO:0015499">
    <property type="term" value="F:formate transmembrane transporter activity"/>
    <property type="evidence" value="ECO:0007669"/>
    <property type="project" value="TreeGrafter"/>
</dbReference>